<feature type="transmembrane region" description="Helical" evidence="1">
    <location>
        <begin position="172"/>
        <end position="194"/>
    </location>
</feature>
<accession>A0A845AFN6</accession>
<comment type="caution">
    <text evidence="2">The sequence shown here is derived from an EMBL/GenBank/DDBJ whole genome shotgun (WGS) entry which is preliminary data.</text>
</comment>
<gene>
    <name evidence="2" type="ORF">GRI58_02955</name>
</gene>
<reference evidence="2 3" key="1">
    <citation type="submission" date="2019-12" db="EMBL/GenBank/DDBJ databases">
        <title>Genomic-based taxomic classification of the family Erythrobacteraceae.</title>
        <authorList>
            <person name="Xu L."/>
        </authorList>
    </citation>
    <scope>NUCLEOTIDE SEQUENCE [LARGE SCALE GENOMIC DNA]</scope>
    <source>
        <strain evidence="2 3">KEMB 9005-328</strain>
    </source>
</reference>
<name>A0A845AFN6_9SPHN</name>
<keyword evidence="3" id="KW-1185">Reference proteome</keyword>
<dbReference type="OrthoDB" id="6064848at2"/>
<feature type="transmembrane region" description="Helical" evidence="1">
    <location>
        <begin position="96"/>
        <end position="117"/>
    </location>
</feature>
<evidence type="ECO:0000256" key="1">
    <source>
        <dbReference type="SAM" id="Phobius"/>
    </source>
</evidence>
<dbReference type="RefSeq" id="WP_160752082.1">
    <property type="nucleotide sequence ID" value="NZ_WTYA01000002.1"/>
</dbReference>
<evidence type="ECO:0000313" key="3">
    <source>
        <dbReference type="Proteomes" id="UP000439780"/>
    </source>
</evidence>
<evidence type="ECO:0008006" key="4">
    <source>
        <dbReference type="Google" id="ProtNLM"/>
    </source>
</evidence>
<dbReference type="EMBL" id="WTYA01000002">
    <property type="protein sequence ID" value="MXP27781.1"/>
    <property type="molecule type" value="Genomic_DNA"/>
</dbReference>
<keyword evidence="1" id="KW-0472">Membrane</keyword>
<keyword evidence="1" id="KW-0812">Transmembrane</keyword>
<proteinExistence type="predicted"/>
<feature type="transmembrane region" description="Helical" evidence="1">
    <location>
        <begin position="27"/>
        <end position="52"/>
    </location>
</feature>
<feature type="transmembrane region" description="Helical" evidence="1">
    <location>
        <begin position="64"/>
        <end position="84"/>
    </location>
</feature>
<sequence>MASPDSSSKHIAARLAPSPALARRGRLYFVVACTLMLAMASVAVVQVLLILLRAGDVAGMLNGGFAFVLPGGAVGETPSTFIAINRFAVWQSTLAAGLLILRLLPGLVLLASLIGLFHQLSLGVVFDARNALLLRRIAWALIAYALVPFLTHAALYAANMSPVAIKPELRQLDALVLGILMLSLVHILAFGNAIEQDRDGFV</sequence>
<evidence type="ECO:0000313" key="2">
    <source>
        <dbReference type="EMBL" id="MXP27781.1"/>
    </source>
</evidence>
<feature type="transmembrane region" description="Helical" evidence="1">
    <location>
        <begin position="137"/>
        <end position="160"/>
    </location>
</feature>
<keyword evidence="1" id="KW-1133">Transmembrane helix</keyword>
<dbReference type="Proteomes" id="UP000439780">
    <property type="component" value="Unassembled WGS sequence"/>
</dbReference>
<organism evidence="2 3">
    <name type="scientific">Qipengyuania algicida</name>
    <dbReference type="NCBI Taxonomy" id="1836209"/>
    <lineage>
        <taxon>Bacteria</taxon>
        <taxon>Pseudomonadati</taxon>
        <taxon>Pseudomonadota</taxon>
        <taxon>Alphaproteobacteria</taxon>
        <taxon>Sphingomonadales</taxon>
        <taxon>Erythrobacteraceae</taxon>
        <taxon>Qipengyuania</taxon>
    </lineage>
</organism>
<protein>
    <recommendedName>
        <fullName evidence="4">DUF2975 domain-containing protein</fullName>
    </recommendedName>
</protein>
<dbReference type="AlphaFoldDB" id="A0A845AFN6"/>